<dbReference type="EMBL" id="JNBS01001899">
    <property type="protein sequence ID" value="OQR97571.1"/>
    <property type="molecule type" value="Genomic_DNA"/>
</dbReference>
<dbReference type="OrthoDB" id="10254444at2759"/>
<evidence type="ECO:0000256" key="5">
    <source>
        <dbReference type="ARBA" id="ARBA00022729"/>
    </source>
</evidence>
<dbReference type="GO" id="GO:0005975">
    <property type="term" value="P:carbohydrate metabolic process"/>
    <property type="evidence" value="ECO:0007669"/>
    <property type="project" value="InterPro"/>
</dbReference>
<keyword evidence="10" id="KW-1185">Reference proteome</keyword>
<dbReference type="GO" id="GO:0005576">
    <property type="term" value="C:extracellular region"/>
    <property type="evidence" value="ECO:0007669"/>
    <property type="project" value="UniProtKB-SubCell"/>
</dbReference>
<evidence type="ECO:0000313" key="10">
    <source>
        <dbReference type="Proteomes" id="UP000243217"/>
    </source>
</evidence>
<dbReference type="InterPro" id="IPR001223">
    <property type="entry name" value="Glyco_hydro18_cat"/>
</dbReference>
<reference evidence="9 10" key="1">
    <citation type="journal article" date="2014" name="Genome Biol. Evol.">
        <title>The secreted proteins of Achlya hypogyna and Thraustotheca clavata identify the ancestral oomycete secretome and reveal gene acquisitions by horizontal gene transfer.</title>
        <authorList>
            <person name="Misner I."/>
            <person name="Blouin N."/>
            <person name="Leonard G."/>
            <person name="Richards T.A."/>
            <person name="Lane C.E."/>
        </authorList>
    </citation>
    <scope>NUCLEOTIDE SEQUENCE [LARGE SCALE GENOMIC DNA]</scope>
    <source>
        <strain evidence="9 10">ATCC 34112</strain>
    </source>
</reference>
<dbReference type="SMART" id="SM00636">
    <property type="entry name" value="Glyco_18"/>
    <property type="match status" value="1"/>
</dbReference>
<comment type="similarity">
    <text evidence="3">Belongs to the glycosyl hydrolase 18 family.</text>
</comment>
<evidence type="ECO:0000256" key="4">
    <source>
        <dbReference type="ARBA" id="ARBA00022525"/>
    </source>
</evidence>
<keyword evidence="5" id="KW-0732">Signal</keyword>
<evidence type="ECO:0000256" key="6">
    <source>
        <dbReference type="ARBA" id="ARBA00023228"/>
    </source>
</evidence>
<evidence type="ECO:0000256" key="3">
    <source>
        <dbReference type="ARBA" id="ARBA00009336"/>
    </source>
</evidence>
<dbReference type="PANTHER" id="PTHR46066">
    <property type="entry name" value="CHITINASE DOMAIN-CONTAINING PROTEIN 1 FAMILY MEMBER"/>
    <property type="match status" value="1"/>
</dbReference>
<sequence length="309" mass="35543">NAGLHGDTCVKSFQGDVLGYVTPWNGRGYEAAKLFRRKFSMIAPVWYQIRRNEDEDAILTGAHDVDQNWMQEVKGNDGLGPKIVPRIVFEMNWLNGNDVKKIVQLVKEEVKTREFDGIVLEIPVVEITVDLIQKLGKAMKKMNCILVFVLPTSQRDVMMELFAIDCNCTRWQSYLGFILYRVMPNVDRFSVNAYDYSSSGPNAPLPWLEATLSQLTPPSKFMMGLAFYGYDTNEAVIGNKYLELLKEYKPEIQWDSQAHECFFEYGNKRKVYYPCLPSIQERLDLYAKNGFGAVIWEIGQGLDYFFDLL</sequence>
<accession>A0A1V9ZI45</accession>
<dbReference type="SUPFAM" id="SSF51445">
    <property type="entry name" value="(Trans)glycosidases"/>
    <property type="match status" value="1"/>
</dbReference>
<evidence type="ECO:0000256" key="2">
    <source>
        <dbReference type="ARBA" id="ARBA00004613"/>
    </source>
</evidence>
<dbReference type="Gene3D" id="3.20.20.80">
    <property type="entry name" value="Glycosidases"/>
    <property type="match status" value="1"/>
</dbReference>
<protein>
    <recommendedName>
        <fullName evidence="7">Chitinase domain-containing protein 1</fullName>
    </recommendedName>
</protein>
<keyword evidence="4" id="KW-0964">Secreted</keyword>
<dbReference type="GO" id="GO:0005764">
    <property type="term" value="C:lysosome"/>
    <property type="evidence" value="ECO:0007669"/>
    <property type="project" value="UniProtKB-SubCell"/>
</dbReference>
<feature type="domain" description="GH18" evidence="8">
    <location>
        <begin position="15"/>
        <end position="309"/>
    </location>
</feature>
<dbReference type="Proteomes" id="UP000243217">
    <property type="component" value="Unassembled WGS sequence"/>
</dbReference>
<comment type="caution">
    <text evidence="9">The sequence shown here is derived from an EMBL/GenBank/DDBJ whole genome shotgun (WGS) entry which is preliminary data.</text>
</comment>
<dbReference type="GO" id="GO:0012505">
    <property type="term" value="C:endomembrane system"/>
    <property type="evidence" value="ECO:0007669"/>
    <property type="project" value="TreeGrafter"/>
</dbReference>
<evidence type="ECO:0000313" key="9">
    <source>
        <dbReference type="EMBL" id="OQR97571.1"/>
    </source>
</evidence>
<dbReference type="InterPro" id="IPR011583">
    <property type="entry name" value="Chitinase_II/V-like_cat"/>
</dbReference>
<comment type="subcellular location">
    <subcellularLocation>
        <location evidence="1">Lysosome</location>
    </subcellularLocation>
    <subcellularLocation>
        <location evidence="2">Secreted</location>
    </subcellularLocation>
</comment>
<dbReference type="InterPro" id="IPR029070">
    <property type="entry name" value="Chitinase_insertion_sf"/>
</dbReference>
<proteinExistence type="inferred from homology"/>
<dbReference type="InterPro" id="IPR017853">
    <property type="entry name" value="GH"/>
</dbReference>
<evidence type="ECO:0000256" key="7">
    <source>
        <dbReference type="ARBA" id="ARBA00040976"/>
    </source>
</evidence>
<dbReference type="FunFam" id="3.10.50.10:FF:000002">
    <property type="entry name" value="Chitinase domain-containing protein 1"/>
    <property type="match status" value="1"/>
</dbReference>
<dbReference type="Gene3D" id="3.10.50.10">
    <property type="match status" value="1"/>
</dbReference>
<dbReference type="PROSITE" id="PS51910">
    <property type="entry name" value="GH18_2"/>
    <property type="match status" value="1"/>
</dbReference>
<evidence type="ECO:0000256" key="1">
    <source>
        <dbReference type="ARBA" id="ARBA00004371"/>
    </source>
</evidence>
<keyword evidence="6" id="KW-0458">Lysosome</keyword>
<dbReference type="Pfam" id="PF00704">
    <property type="entry name" value="Glyco_hydro_18"/>
    <property type="match status" value="1"/>
</dbReference>
<dbReference type="STRING" id="74557.A0A1V9ZI45"/>
<dbReference type="PANTHER" id="PTHR46066:SF2">
    <property type="entry name" value="CHITINASE DOMAIN-CONTAINING PROTEIN 1"/>
    <property type="match status" value="1"/>
</dbReference>
<name>A0A1V9ZI45_9STRA</name>
<gene>
    <name evidence="9" type="ORF">THRCLA_06907</name>
</gene>
<dbReference type="GO" id="GO:0070492">
    <property type="term" value="F:oligosaccharide binding"/>
    <property type="evidence" value="ECO:0007669"/>
    <property type="project" value="TreeGrafter"/>
</dbReference>
<evidence type="ECO:0000259" key="8">
    <source>
        <dbReference type="PROSITE" id="PS51910"/>
    </source>
</evidence>
<feature type="non-terminal residue" evidence="9">
    <location>
        <position position="1"/>
    </location>
</feature>
<dbReference type="AlphaFoldDB" id="A0A1V9ZI45"/>
<dbReference type="GO" id="GO:0008061">
    <property type="term" value="F:chitin binding"/>
    <property type="evidence" value="ECO:0007669"/>
    <property type="project" value="InterPro"/>
</dbReference>
<organism evidence="9 10">
    <name type="scientific">Thraustotheca clavata</name>
    <dbReference type="NCBI Taxonomy" id="74557"/>
    <lineage>
        <taxon>Eukaryota</taxon>
        <taxon>Sar</taxon>
        <taxon>Stramenopiles</taxon>
        <taxon>Oomycota</taxon>
        <taxon>Saprolegniomycetes</taxon>
        <taxon>Saprolegniales</taxon>
        <taxon>Achlyaceae</taxon>
        <taxon>Thraustotheca</taxon>
    </lineage>
</organism>